<name>A0ABN2LTY7_9MICO</name>
<dbReference type="EMBL" id="BAAAPO010000038">
    <property type="protein sequence ID" value="GAA1799387.1"/>
    <property type="molecule type" value="Genomic_DNA"/>
</dbReference>
<comment type="caution">
    <text evidence="1">The sequence shown here is derived from an EMBL/GenBank/DDBJ whole genome shotgun (WGS) entry which is preliminary data.</text>
</comment>
<evidence type="ECO:0000313" key="2">
    <source>
        <dbReference type="Proteomes" id="UP001499938"/>
    </source>
</evidence>
<accession>A0ABN2LTY7</accession>
<protein>
    <submittedName>
        <fullName evidence="1">Uncharacterized protein</fullName>
    </submittedName>
</protein>
<dbReference type="RefSeq" id="WP_344085597.1">
    <property type="nucleotide sequence ID" value="NZ_BAAAPO010000038.1"/>
</dbReference>
<evidence type="ECO:0000313" key="1">
    <source>
        <dbReference type="EMBL" id="GAA1799387.1"/>
    </source>
</evidence>
<sequence>MIRQRFSGQIAGLGTRSGTRLVIGTWWESPFGRFTDVMIERADGHRVLVAPTAQVRDFVAETYTFDETRIEPIDLQRNDARWSLAAESLSVSLTIGRRRPLGWGLRGIPRPLATSTAWASAVDPIARVVLRGVRTRGVARPGRREWYAATDVRAITSVSGRLDGEPLGDLRPVDPPCRFGFSSTPRAPGVTTVVTTVETT</sequence>
<dbReference type="Proteomes" id="UP001499938">
    <property type="component" value="Unassembled WGS sequence"/>
</dbReference>
<organism evidence="1 2">
    <name type="scientific">Nostocoides veronense</name>
    <dbReference type="NCBI Taxonomy" id="330836"/>
    <lineage>
        <taxon>Bacteria</taxon>
        <taxon>Bacillati</taxon>
        <taxon>Actinomycetota</taxon>
        <taxon>Actinomycetes</taxon>
        <taxon>Micrococcales</taxon>
        <taxon>Intrasporangiaceae</taxon>
        <taxon>Nostocoides</taxon>
    </lineage>
</organism>
<keyword evidence="2" id="KW-1185">Reference proteome</keyword>
<proteinExistence type="predicted"/>
<reference evidence="1 2" key="1">
    <citation type="journal article" date="2019" name="Int. J. Syst. Evol. Microbiol.">
        <title>The Global Catalogue of Microorganisms (GCM) 10K type strain sequencing project: providing services to taxonomists for standard genome sequencing and annotation.</title>
        <authorList>
            <consortium name="The Broad Institute Genomics Platform"/>
            <consortium name="The Broad Institute Genome Sequencing Center for Infectious Disease"/>
            <person name="Wu L."/>
            <person name="Ma J."/>
        </authorList>
    </citation>
    <scope>NUCLEOTIDE SEQUENCE [LARGE SCALE GENOMIC DNA]</scope>
    <source>
        <strain evidence="1 2">JCM 15592</strain>
    </source>
</reference>
<gene>
    <name evidence="1" type="ORF">GCM10009811_24160</name>
</gene>